<dbReference type="GO" id="GO:0046677">
    <property type="term" value="P:response to antibiotic"/>
    <property type="evidence" value="ECO:0007669"/>
    <property type="project" value="InterPro"/>
</dbReference>
<dbReference type="AlphaFoldDB" id="A0A3B0V2V4"/>
<dbReference type="EMBL" id="UOEU01000662">
    <property type="protein sequence ID" value="VAW37321.1"/>
    <property type="molecule type" value="Genomic_DNA"/>
</dbReference>
<feature type="region of interest" description="Disordered" evidence="1">
    <location>
        <begin position="34"/>
        <end position="53"/>
    </location>
</feature>
<dbReference type="InterPro" id="IPR007887">
    <property type="entry name" value="MecA_N"/>
</dbReference>
<evidence type="ECO:0000259" key="2">
    <source>
        <dbReference type="Pfam" id="PF05223"/>
    </source>
</evidence>
<dbReference type="InterPro" id="IPR032710">
    <property type="entry name" value="NTF2-like_dom_sf"/>
</dbReference>
<protein>
    <recommendedName>
        <fullName evidence="2">NTF2-like N-terminal transpeptidase domain-containing protein</fullName>
    </recommendedName>
</protein>
<proteinExistence type="predicted"/>
<evidence type="ECO:0000313" key="3">
    <source>
        <dbReference type="EMBL" id="VAW37321.1"/>
    </source>
</evidence>
<feature type="non-terminal residue" evidence="3">
    <location>
        <position position="184"/>
    </location>
</feature>
<dbReference type="Pfam" id="PF05223">
    <property type="entry name" value="MecA_N"/>
    <property type="match status" value="1"/>
</dbReference>
<gene>
    <name evidence="3" type="ORF">MNBD_CHLOROFLEXI01-1424</name>
</gene>
<evidence type="ECO:0000256" key="1">
    <source>
        <dbReference type="SAM" id="MobiDB-lite"/>
    </source>
</evidence>
<dbReference type="Gene3D" id="3.10.450.100">
    <property type="entry name" value="NTF2-like, domain 1"/>
    <property type="match status" value="1"/>
</dbReference>
<feature type="domain" description="NTF2-like N-terminal transpeptidase" evidence="2">
    <location>
        <begin position="60"/>
        <end position="167"/>
    </location>
</feature>
<name>A0A3B0V2V4_9ZZZZ</name>
<sequence>MKKYLHLLIFFVLLVACGADGIIPPIQDSSELVTLTPLPSNTPRPTEPPTSDDANGFGLAFYRSWETNDYLGMYSLLTPGSQALVDSLSFVTRYEETMETATVTKISSQALGTLQDGNTAQMQVRVTWQTAAVGTIVREYAVQMAFEDGRWGIVWDEGLILPELAGGNNLVMQQHSPARANIYD</sequence>
<dbReference type="SUPFAM" id="SSF54427">
    <property type="entry name" value="NTF2-like"/>
    <property type="match status" value="1"/>
</dbReference>
<accession>A0A3B0V2V4</accession>
<dbReference type="PROSITE" id="PS51257">
    <property type="entry name" value="PROKAR_LIPOPROTEIN"/>
    <property type="match status" value="1"/>
</dbReference>
<organism evidence="3">
    <name type="scientific">hydrothermal vent metagenome</name>
    <dbReference type="NCBI Taxonomy" id="652676"/>
    <lineage>
        <taxon>unclassified sequences</taxon>
        <taxon>metagenomes</taxon>
        <taxon>ecological metagenomes</taxon>
    </lineage>
</organism>
<reference evidence="3" key="1">
    <citation type="submission" date="2018-06" db="EMBL/GenBank/DDBJ databases">
        <authorList>
            <person name="Zhirakovskaya E."/>
        </authorList>
    </citation>
    <scope>NUCLEOTIDE SEQUENCE</scope>
</reference>